<accession>A0A5M9JM46</accession>
<dbReference type="VEuPathDB" id="FungiDB:MFRU_031g00180"/>
<gene>
    <name evidence="2" type="ORF">EYC84_002830</name>
</gene>
<proteinExistence type="predicted"/>
<sequence length="136" mass="15651">MTHEHRDRHFAGYPTPVKLRSSDSALTLPLSPITELQNSRHTASSQNQCLLLMKLPLELRKIIWERCIGGKTLHFTIAHYRGEKQSKLVHIFRLVARYIQKQSTISIRATLLICPLIASESCRVFFFPNVSIQFAH</sequence>
<name>A0A5M9JM46_MONFR</name>
<dbReference type="Pfam" id="PF24864">
    <property type="entry name" value="DUF7730"/>
    <property type="match status" value="1"/>
</dbReference>
<evidence type="ECO:0000313" key="3">
    <source>
        <dbReference type="Proteomes" id="UP000322873"/>
    </source>
</evidence>
<protein>
    <recommendedName>
        <fullName evidence="1">DUF7730 domain-containing protein</fullName>
    </recommendedName>
</protein>
<keyword evidence="3" id="KW-1185">Reference proteome</keyword>
<dbReference type="Proteomes" id="UP000322873">
    <property type="component" value="Unassembled WGS sequence"/>
</dbReference>
<evidence type="ECO:0000313" key="2">
    <source>
        <dbReference type="EMBL" id="KAA8570568.1"/>
    </source>
</evidence>
<feature type="domain" description="DUF7730" evidence="1">
    <location>
        <begin position="45"/>
        <end position="83"/>
    </location>
</feature>
<organism evidence="2 3">
    <name type="scientific">Monilinia fructicola</name>
    <name type="common">Brown rot fungus</name>
    <name type="synonym">Ciboria fructicola</name>
    <dbReference type="NCBI Taxonomy" id="38448"/>
    <lineage>
        <taxon>Eukaryota</taxon>
        <taxon>Fungi</taxon>
        <taxon>Dikarya</taxon>
        <taxon>Ascomycota</taxon>
        <taxon>Pezizomycotina</taxon>
        <taxon>Leotiomycetes</taxon>
        <taxon>Helotiales</taxon>
        <taxon>Sclerotiniaceae</taxon>
        <taxon>Monilinia</taxon>
    </lineage>
</organism>
<dbReference type="InterPro" id="IPR056632">
    <property type="entry name" value="DUF7730"/>
</dbReference>
<reference evidence="2 3" key="1">
    <citation type="submission" date="2019-06" db="EMBL/GenBank/DDBJ databases">
        <title>Genome Sequence of the Brown Rot Fungal Pathogen Monilinia fructicola.</title>
        <authorList>
            <person name="De Miccolis Angelini R.M."/>
            <person name="Landi L."/>
            <person name="Abate D."/>
            <person name="Pollastro S."/>
            <person name="Romanazzi G."/>
            <person name="Faretra F."/>
        </authorList>
    </citation>
    <scope>NUCLEOTIDE SEQUENCE [LARGE SCALE GENOMIC DNA]</scope>
    <source>
        <strain evidence="2 3">Mfrc123</strain>
    </source>
</reference>
<dbReference type="EMBL" id="VICG01000007">
    <property type="protein sequence ID" value="KAA8570568.1"/>
    <property type="molecule type" value="Genomic_DNA"/>
</dbReference>
<evidence type="ECO:0000259" key="1">
    <source>
        <dbReference type="Pfam" id="PF24864"/>
    </source>
</evidence>
<dbReference type="AlphaFoldDB" id="A0A5M9JM46"/>
<comment type="caution">
    <text evidence="2">The sequence shown here is derived from an EMBL/GenBank/DDBJ whole genome shotgun (WGS) entry which is preliminary data.</text>
</comment>